<protein>
    <submittedName>
        <fullName evidence="3">ABC transporter substrate-binding protein</fullName>
    </submittedName>
</protein>
<dbReference type="SUPFAM" id="SSF53850">
    <property type="entry name" value="Periplasmic binding protein-like II"/>
    <property type="match status" value="1"/>
</dbReference>
<dbReference type="Proteomes" id="UP000242699">
    <property type="component" value="Unassembled WGS sequence"/>
</dbReference>
<dbReference type="Gene3D" id="3.10.105.10">
    <property type="entry name" value="Dipeptide-binding Protein, Domain 3"/>
    <property type="match status" value="1"/>
</dbReference>
<reference evidence="3 4" key="1">
    <citation type="journal article" date="2014" name="BMC Genomics">
        <title>Comparison of environmental and isolate Sulfobacillus genomes reveals diverse carbon, sulfur, nitrogen, and hydrogen metabolisms.</title>
        <authorList>
            <person name="Justice N.B."/>
            <person name="Norman A."/>
            <person name="Brown C.T."/>
            <person name="Singh A."/>
            <person name="Thomas B.C."/>
            <person name="Banfield J.F."/>
        </authorList>
    </citation>
    <scope>NUCLEOTIDE SEQUENCE [LARGE SCALE GENOMIC DNA]</scope>
    <source>
        <strain evidence="3">AMDSBA1</strain>
    </source>
</reference>
<dbReference type="PIRSF" id="PIRSF002741">
    <property type="entry name" value="MppA"/>
    <property type="match status" value="1"/>
</dbReference>
<dbReference type="GO" id="GO:0015833">
    <property type="term" value="P:peptide transport"/>
    <property type="evidence" value="ECO:0007669"/>
    <property type="project" value="TreeGrafter"/>
</dbReference>
<dbReference type="Gene3D" id="3.40.190.10">
    <property type="entry name" value="Periplasmic binding protein-like II"/>
    <property type="match status" value="1"/>
</dbReference>
<dbReference type="AlphaFoldDB" id="A0A2T2X9V8"/>
<sequence length="546" mass="59409">MKGLSRIAVAGVAAIVGTAGLSACGAAASQKAAAAPLVVLPSPIGSYSRNFNPFSPTDLPGTTGLVYQDLFYFNPLKSQTYPMLGTSFAWSGHGTVLTVHLRKNVKWTNGQPFNADDVVYTFDLLKRYPALDTNGIWKVLSKVKAVNSDVVTFIFKAPNVPYQWYVLGETPIIDQALWKQVSDPVKYGNPNPVGTGPYLLKSFSPQVYSFSANASYWGGKPKVPTVEYPAYTSNSSADLALSRGKIDWAGLFIPNAQKVYVKPNPKQNHYWFPPNYIVILYTNLKNPLLAQLPVRQAISLAINREKIDKVGEYGYENPSSPTGLILPNNKAWLNPSLPPQDVSFSYNPAKAVSILKSAGYKKNAQGIFTSPSGQPLSFTLNVVSSATDWVSDASIMQSELHNVGIKLTVNQEQYGAFYGALKSGTYQLAIWGSSPGPTPYYLYNALLSPSSIGNYEHWNSSATNAALAQYSASSNLSVQKHAMYAIEHTMATQLPSIPLVNGPNWYEYNTSQYTGWPTPSNPYSNVTPASAFGTTVVLMHLHPVAK</sequence>
<dbReference type="CDD" id="cd08509">
    <property type="entry name" value="PBP2_TmCBP_oligosaccharides_like"/>
    <property type="match status" value="1"/>
</dbReference>
<evidence type="ECO:0000259" key="2">
    <source>
        <dbReference type="Pfam" id="PF00496"/>
    </source>
</evidence>
<gene>
    <name evidence="3" type="ORF">C7B43_02570</name>
</gene>
<dbReference type="InterPro" id="IPR030678">
    <property type="entry name" value="Peptide/Ni-bd"/>
</dbReference>
<dbReference type="GO" id="GO:0042597">
    <property type="term" value="C:periplasmic space"/>
    <property type="evidence" value="ECO:0007669"/>
    <property type="project" value="UniProtKB-ARBA"/>
</dbReference>
<proteinExistence type="predicted"/>
<dbReference type="PANTHER" id="PTHR30290">
    <property type="entry name" value="PERIPLASMIC BINDING COMPONENT OF ABC TRANSPORTER"/>
    <property type="match status" value="1"/>
</dbReference>
<dbReference type="Gene3D" id="3.90.76.10">
    <property type="entry name" value="Dipeptide-binding Protein, Domain 1"/>
    <property type="match status" value="1"/>
</dbReference>
<accession>A0A2T2X9V8</accession>
<feature type="signal peptide" evidence="1">
    <location>
        <begin position="1"/>
        <end position="28"/>
    </location>
</feature>
<organism evidence="3 4">
    <name type="scientific">Sulfobacillus benefaciens</name>
    <dbReference type="NCBI Taxonomy" id="453960"/>
    <lineage>
        <taxon>Bacteria</taxon>
        <taxon>Bacillati</taxon>
        <taxon>Bacillota</taxon>
        <taxon>Clostridia</taxon>
        <taxon>Eubacteriales</taxon>
        <taxon>Clostridiales Family XVII. Incertae Sedis</taxon>
        <taxon>Sulfobacillus</taxon>
    </lineage>
</organism>
<dbReference type="PROSITE" id="PS51257">
    <property type="entry name" value="PROKAR_LIPOPROTEIN"/>
    <property type="match status" value="1"/>
</dbReference>
<dbReference type="InterPro" id="IPR000914">
    <property type="entry name" value="SBP_5_dom"/>
</dbReference>
<keyword evidence="1" id="KW-0732">Signal</keyword>
<dbReference type="GO" id="GO:0043190">
    <property type="term" value="C:ATP-binding cassette (ABC) transporter complex"/>
    <property type="evidence" value="ECO:0007669"/>
    <property type="project" value="InterPro"/>
</dbReference>
<evidence type="ECO:0000313" key="4">
    <source>
        <dbReference type="Proteomes" id="UP000242699"/>
    </source>
</evidence>
<comment type="caution">
    <text evidence="3">The sequence shown here is derived from an EMBL/GenBank/DDBJ whole genome shotgun (WGS) entry which is preliminary data.</text>
</comment>
<name>A0A2T2X9V8_9FIRM</name>
<feature type="domain" description="Solute-binding protein family 5" evidence="2">
    <location>
        <begin position="81"/>
        <end position="451"/>
    </location>
</feature>
<evidence type="ECO:0000313" key="3">
    <source>
        <dbReference type="EMBL" id="PSR31272.1"/>
    </source>
</evidence>
<feature type="chain" id="PRO_5015673825" evidence="1">
    <location>
        <begin position="29"/>
        <end position="546"/>
    </location>
</feature>
<evidence type="ECO:0000256" key="1">
    <source>
        <dbReference type="SAM" id="SignalP"/>
    </source>
</evidence>
<dbReference type="EMBL" id="PXYT01000003">
    <property type="protein sequence ID" value="PSR31272.1"/>
    <property type="molecule type" value="Genomic_DNA"/>
</dbReference>
<dbReference type="Pfam" id="PF00496">
    <property type="entry name" value="SBP_bac_5"/>
    <property type="match status" value="1"/>
</dbReference>
<dbReference type="InterPro" id="IPR039424">
    <property type="entry name" value="SBP_5"/>
</dbReference>
<dbReference type="PANTHER" id="PTHR30290:SF82">
    <property type="entry name" value="ABC-TYPE DIPEPTIDE_OLIGOPEPTIDE TRANSPORT SYSTEM, PERIPLASMIC COMPONENT"/>
    <property type="match status" value="1"/>
</dbReference>
<dbReference type="GO" id="GO:1904680">
    <property type="term" value="F:peptide transmembrane transporter activity"/>
    <property type="evidence" value="ECO:0007669"/>
    <property type="project" value="TreeGrafter"/>
</dbReference>